<gene>
    <name evidence="5" type="ORF">NSK_006900</name>
</gene>
<dbReference type="AlphaFoldDB" id="A0A4D9CYP8"/>
<keyword evidence="3" id="KW-0862">Zinc</keyword>
<evidence type="ECO:0000256" key="2">
    <source>
        <dbReference type="ARBA" id="ARBA00022737"/>
    </source>
</evidence>
<dbReference type="Pfam" id="PF04968">
    <property type="entry name" value="CHORD"/>
    <property type="match status" value="2"/>
</dbReference>
<reference evidence="5 6" key="1">
    <citation type="submission" date="2019-01" db="EMBL/GenBank/DDBJ databases">
        <title>Nuclear Genome Assembly of the Microalgal Biofuel strain Nannochloropsis salina CCMP1776.</title>
        <authorList>
            <person name="Hovde B."/>
        </authorList>
    </citation>
    <scope>NUCLEOTIDE SEQUENCE [LARGE SCALE GENOMIC DNA]</scope>
    <source>
        <strain evidence="5 6">CCMP1776</strain>
    </source>
</reference>
<dbReference type="PANTHER" id="PTHR46983">
    <property type="entry name" value="CYSTEINE AND HISTIDINE-RICH DOMAIN-CONTAINING PROTEIN 1"/>
    <property type="match status" value="1"/>
</dbReference>
<dbReference type="InterPro" id="IPR039790">
    <property type="entry name" value="CHRD1"/>
</dbReference>
<dbReference type="PANTHER" id="PTHR46983:SF3">
    <property type="entry name" value="CHPADIPLOID STATE MAINTENANCE PROTEIN CHPA"/>
    <property type="match status" value="1"/>
</dbReference>
<keyword evidence="1" id="KW-0479">Metal-binding</keyword>
<evidence type="ECO:0000256" key="3">
    <source>
        <dbReference type="ARBA" id="ARBA00022833"/>
    </source>
</evidence>
<comment type="caution">
    <text evidence="5">The sequence shown here is derived from an EMBL/GenBank/DDBJ whole genome shotgun (WGS) entry which is preliminary data.</text>
</comment>
<accession>A0A4D9CYP8</accession>
<dbReference type="InterPro" id="IPR007051">
    <property type="entry name" value="CHORD_dom"/>
</dbReference>
<dbReference type="Proteomes" id="UP000355283">
    <property type="component" value="Unassembled WGS sequence"/>
</dbReference>
<keyword evidence="2" id="KW-0677">Repeat</keyword>
<feature type="domain" description="CHORD" evidence="4">
    <location>
        <begin position="254"/>
        <end position="328"/>
    </location>
</feature>
<protein>
    <recommendedName>
        <fullName evidence="4">CHORD domain-containing protein</fullName>
    </recommendedName>
</protein>
<sequence>MKLYVHYEEAGQDEKALTLKLTLPKSWAGQPLLQVLELFIESYNKKKTGLPPLDKDFVHMEKAGGVILPVGNIVSDMLSDRDDLYVRPGPGPARGKIAHLSSPPNAHASSESSTGLLRCKNYGCNQSFSEENNSEEACRFHKAPPVFHDTKKGWSCCAKRVYDWDEFHTIEGCTTGRHSLIDPKEIFAPSPTLAAAAQAERGDRSNTSSAATVIKSIDEFNQSNPNAAAACKTAASMTRAGTRCTVKPDGSATCLNKGCQKDYLLKDNHPSACRYHAAGPVFHDAGKYWYCCPGTVKYDFDDFLKIPGCMLSSHYDGSQESLEAFTRHAKTSEGT</sequence>
<evidence type="ECO:0000313" key="6">
    <source>
        <dbReference type="Proteomes" id="UP000355283"/>
    </source>
</evidence>
<proteinExistence type="predicted"/>
<organism evidence="5 6">
    <name type="scientific">Nannochloropsis salina CCMP1776</name>
    <dbReference type="NCBI Taxonomy" id="1027361"/>
    <lineage>
        <taxon>Eukaryota</taxon>
        <taxon>Sar</taxon>
        <taxon>Stramenopiles</taxon>
        <taxon>Ochrophyta</taxon>
        <taxon>Eustigmatophyceae</taxon>
        <taxon>Eustigmatales</taxon>
        <taxon>Monodopsidaceae</taxon>
        <taxon>Microchloropsis</taxon>
        <taxon>Microchloropsis salina</taxon>
    </lineage>
</organism>
<dbReference type="GO" id="GO:0046872">
    <property type="term" value="F:metal ion binding"/>
    <property type="evidence" value="ECO:0007669"/>
    <property type="project" value="UniProtKB-KW"/>
</dbReference>
<name>A0A4D9CYP8_9STRA</name>
<dbReference type="OrthoDB" id="10261079at2759"/>
<evidence type="ECO:0000259" key="4">
    <source>
        <dbReference type="PROSITE" id="PS51401"/>
    </source>
</evidence>
<dbReference type="PROSITE" id="PS51401">
    <property type="entry name" value="CHORD"/>
    <property type="match status" value="2"/>
</dbReference>
<dbReference type="EMBL" id="SDOX01000122">
    <property type="protein sequence ID" value="TFJ81649.1"/>
    <property type="molecule type" value="Genomic_DNA"/>
</dbReference>
<keyword evidence="6" id="KW-1185">Reference proteome</keyword>
<feature type="domain" description="CHORD" evidence="4">
    <location>
        <begin position="119"/>
        <end position="178"/>
    </location>
</feature>
<evidence type="ECO:0000313" key="5">
    <source>
        <dbReference type="EMBL" id="TFJ81649.1"/>
    </source>
</evidence>
<evidence type="ECO:0000256" key="1">
    <source>
        <dbReference type="ARBA" id="ARBA00022723"/>
    </source>
</evidence>
<dbReference type="Gene3D" id="4.10.1130.20">
    <property type="match status" value="2"/>
</dbReference>